<organism evidence="2 3">
    <name type="scientific">Willisornis vidua</name>
    <name type="common">Xingu scale-backed antbird</name>
    <dbReference type="NCBI Taxonomy" id="1566151"/>
    <lineage>
        <taxon>Eukaryota</taxon>
        <taxon>Metazoa</taxon>
        <taxon>Chordata</taxon>
        <taxon>Craniata</taxon>
        <taxon>Vertebrata</taxon>
        <taxon>Euteleostomi</taxon>
        <taxon>Archelosauria</taxon>
        <taxon>Archosauria</taxon>
        <taxon>Dinosauria</taxon>
        <taxon>Saurischia</taxon>
        <taxon>Theropoda</taxon>
        <taxon>Coelurosauria</taxon>
        <taxon>Aves</taxon>
        <taxon>Neognathae</taxon>
        <taxon>Neoaves</taxon>
        <taxon>Telluraves</taxon>
        <taxon>Australaves</taxon>
        <taxon>Passeriformes</taxon>
        <taxon>Thamnophilidae</taxon>
        <taxon>Willisornis</taxon>
    </lineage>
</organism>
<reference evidence="2" key="1">
    <citation type="submission" date="2019-10" db="EMBL/GenBank/DDBJ databases">
        <authorList>
            <person name="Soares A.E.R."/>
            <person name="Aleixo A."/>
            <person name="Schneider P."/>
            <person name="Miyaki C.Y."/>
            <person name="Schneider M.P."/>
            <person name="Mello C."/>
            <person name="Vasconcelos A.T.R."/>
        </authorList>
    </citation>
    <scope>NUCLEOTIDE SEQUENCE</scope>
    <source>
        <tissue evidence="2">Muscle</tissue>
    </source>
</reference>
<accession>A0ABQ9DM97</accession>
<dbReference type="EMBL" id="WHWB01032560">
    <property type="protein sequence ID" value="KAJ7425178.1"/>
    <property type="molecule type" value="Genomic_DNA"/>
</dbReference>
<keyword evidence="3" id="KW-1185">Reference proteome</keyword>
<name>A0ABQ9DM97_9PASS</name>
<evidence type="ECO:0000313" key="3">
    <source>
        <dbReference type="Proteomes" id="UP001145742"/>
    </source>
</evidence>
<evidence type="ECO:0000256" key="1">
    <source>
        <dbReference type="SAM" id="MobiDB-lite"/>
    </source>
</evidence>
<feature type="region of interest" description="Disordered" evidence="1">
    <location>
        <begin position="74"/>
        <end position="95"/>
    </location>
</feature>
<evidence type="ECO:0000313" key="2">
    <source>
        <dbReference type="EMBL" id="KAJ7425178.1"/>
    </source>
</evidence>
<proteinExistence type="predicted"/>
<sequence length="181" mass="20502">MVVPRAEHLTPLSAAPCTSELVLKSFQDKEAWIKVKYVEKKFLKKLPGGEALAESERKPRRWCVKKCQRHNSSTKAPAARRKYRHEAGNASPAMLSSGHSLNLHQWRFRLDIEKFYTEGVTGLWNGLPREVMESPSLEGFKESLDVALSAIHDLVDRVVLGHRLDLMFSEVFSNLADSVKC</sequence>
<gene>
    <name evidence="2" type="ORF">WISP_24638</name>
</gene>
<dbReference type="Proteomes" id="UP001145742">
    <property type="component" value="Unassembled WGS sequence"/>
</dbReference>
<protein>
    <submittedName>
        <fullName evidence="2">Uncharacterized protein</fullName>
    </submittedName>
</protein>
<comment type="caution">
    <text evidence="2">The sequence shown here is derived from an EMBL/GenBank/DDBJ whole genome shotgun (WGS) entry which is preliminary data.</text>
</comment>